<feature type="non-terminal residue" evidence="2">
    <location>
        <position position="709"/>
    </location>
</feature>
<accession>A0ABP0NZD9</accession>
<sequence>ESGHQVRYRQAGREQGLQDAADFGSALPGHAVGLNGRVKMIYGGFPFGWCGAPGEYMAFALAGRAYHESFRPAEPEINGPSPFSSEWLMDDSVVVEPLLGARPWLAVEALGHSIKTILGKDALNLEKQIEEGTPAVEQIVWGLYINVESMTIRLPEPKALKMRYLLALPELQKGSRQVKLKTAQELRGLSQYVEDAASTARAWASWDETLEIMRVWFEAPYGGHLRGQADRLRWIGGDATPKVVGTLDWKDQCYMREDAEAMLKALEVRYHFKTIAFYIRTYHNLTADWLSRETRKVVIEHMELQGWSCVDAMEKWEHYIRESIQGIYRWPGGEAVYDPGSDAKELAGHHYSPMIGKGLGVELGAGRLPWAITWERIGGTVRRVQSKGSKADVALERATLGELAELGTTEELTWAFASIAEDSWGGSQAYLKKFVRDNRPQNILIDVAPNGPRKAIRSSLAEFGYEVEELDCITSHFGATVSHQHSTVTGPPHTLAVKPKWLDEKVMIQVNSKIATTGDRMMPWPAGHYMLDGEKVLLYDIRGPALTFRKGHSMVVFDCRRKQSQGRAITAEEEWLLNGGRIEELRVLREHAVSEDYIKRDAAMKFPQQSAHRWVAWMERWRQERVTALEKGDKVGMCFDRDRAHTDAQVNAWMRAWRGNHKNPRQEYESWLNNDKSEEGQRVAGRGRTAKGRSSSAPPDNLVLPKALG</sequence>
<feature type="region of interest" description="Disordered" evidence="1">
    <location>
        <begin position="664"/>
        <end position="709"/>
    </location>
</feature>
<feature type="non-terminal residue" evidence="2">
    <location>
        <position position="1"/>
    </location>
</feature>
<evidence type="ECO:0000313" key="3">
    <source>
        <dbReference type="Proteomes" id="UP001642484"/>
    </source>
</evidence>
<gene>
    <name evidence="2" type="ORF">CCMP2556_LOCUS33316</name>
</gene>
<keyword evidence="3" id="KW-1185">Reference proteome</keyword>
<name>A0ABP0NZD9_9DINO</name>
<evidence type="ECO:0000256" key="1">
    <source>
        <dbReference type="SAM" id="MobiDB-lite"/>
    </source>
</evidence>
<dbReference type="EMBL" id="CAXAMN010022253">
    <property type="protein sequence ID" value="CAK9067820.1"/>
    <property type="molecule type" value="Genomic_DNA"/>
</dbReference>
<comment type="caution">
    <text evidence="2">The sequence shown here is derived from an EMBL/GenBank/DDBJ whole genome shotgun (WGS) entry which is preliminary data.</text>
</comment>
<organism evidence="2 3">
    <name type="scientific">Durusdinium trenchii</name>
    <dbReference type="NCBI Taxonomy" id="1381693"/>
    <lineage>
        <taxon>Eukaryota</taxon>
        <taxon>Sar</taxon>
        <taxon>Alveolata</taxon>
        <taxon>Dinophyceae</taxon>
        <taxon>Suessiales</taxon>
        <taxon>Symbiodiniaceae</taxon>
        <taxon>Durusdinium</taxon>
    </lineage>
</organism>
<protein>
    <submittedName>
        <fullName evidence="2">Uncharacterized protein</fullName>
    </submittedName>
</protein>
<dbReference type="Proteomes" id="UP001642484">
    <property type="component" value="Unassembled WGS sequence"/>
</dbReference>
<proteinExistence type="predicted"/>
<evidence type="ECO:0000313" key="2">
    <source>
        <dbReference type="EMBL" id="CAK9067820.1"/>
    </source>
</evidence>
<reference evidence="2 3" key="1">
    <citation type="submission" date="2024-02" db="EMBL/GenBank/DDBJ databases">
        <authorList>
            <person name="Chen Y."/>
            <person name="Shah S."/>
            <person name="Dougan E. K."/>
            <person name="Thang M."/>
            <person name="Chan C."/>
        </authorList>
    </citation>
    <scope>NUCLEOTIDE SEQUENCE [LARGE SCALE GENOMIC DNA]</scope>
</reference>